<evidence type="ECO:0000313" key="1">
    <source>
        <dbReference type="EnsemblPlants" id="MELO3C007478.2.1"/>
    </source>
</evidence>
<accession>A0A9I9CRN9</accession>
<proteinExistence type="predicted"/>
<dbReference type="AlphaFoldDB" id="A0A9I9CRN9"/>
<name>A0A9I9CRN9_CUCME</name>
<dbReference type="EnsemblPlants" id="MELO3C007478.2.1">
    <property type="protein sequence ID" value="MELO3C007478.2.1"/>
    <property type="gene ID" value="MELO3C007478.2"/>
</dbReference>
<sequence>MESVGCRGDSCGCNDDEDLGGVFDVTEVPKEETKRKSRSLEEVIAIDHWLGNSMEWEGSGERVGRGSPRRTY</sequence>
<reference evidence="1" key="1">
    <citation type="submission" date="2023-03" db="UniProtKB">
        <authorList>
            <consortium name="EnsemblPlants"/>
        </authorList>
    </citation>
    <scope>IDENTIFICATION</scope>
</reference>
<dbReference type="Gramene" id="MELO3C007478.2.1">
    <property type="protein sequence ID" value="MELO3C007478.2.1"/>
    <property type="gene ID" value="MELO3C007478.2"/>
</dbReference>
<organism evidence="1">
    <name type="scientific">Cucumis melo</name>
    <name type="common">Muskmelon</name>
    <dbReference type="NCBI Taxonomy" id="3656"/>
    <lineage>
        <taxon>Eukaryota</taxon>
        <taxon>Viridiplantae</taxon>
        <taxon>Streptophyta</taxon>
        <taxon>Embryophyta</taxon>
        <taxon>Tracheophyta</taxon>
        <taxon>Spermatophyta</taxon>
        <taxon>Magnoliopsida</taxon>
        <taxon>eudicotyledons</taxon>
        <taxon>Gunneridae</taxon>
        <taxon>Pentapetalae</taxon>
        <taxon>rosids</taxon>
        <taxon>fabids</taxon>
        <taxon>Cucurbitales</taxon>
        <taxon>Cucurbitaceae</taxon>
        <taxon>Benincaseae</taxon>
        <taxon>Cucumis</taxon>
    </lineage>
</organism>
<protein>
    <submittedName>
        <fullName evidence="1">Uncharacterized protein</fullName>
    </submittedName>
</protein>